<dbReference type="RefSeq" id="WP_090389725.1">
    <property type="nucleotide sequence ID" value="NZ_FMZO01000004.1"/>
</dbReference>
<dbReference type="OrthoDB" id="655382at2"/>
<name>A0A1G6PQ89_NIADE</name>
<protein>
    <submittedName>
        <fullName evidence="1">Uncharacterized protein</fullName>
    </submittedName>
</protein>
<evidence type="ECO:0000313" key="2">
    <source>
        <dbReference type="Proteomes" id="UP000198757"/>
    </source>
</evidence>
<dbReference type="Proteomes" id="UP000198757">
    <property type="component" value="Unassembled WGS sequence"/>
</dbReference>
<dbReference type="EMBL" id="FMZO01000004">
    <property type="protein sequence ID" value="SDC81535.1"/>
    <property type="molecule type" value="Genomic_DNA"/>
</dbReference>
<proteinExistence type="predicted"/>
<sequence length="236" mass="27368">MKKETVLTLFFILLATADLYAQRSGSSLFKDPVYLPERFYTTFSNDLPIYNGRLYQGYLPTITGTPFMDDDQWMEGTVFFDSTWYKNTRLKYDVVAGELVIENPNKMPVILPGSPLYAFTLGQERFIKLGPGNSTVLPAGFYEILDEGALTVLALRKKIIRETTGQSTVEREFTWNNRFYIYRDKVFYPVSSKKNLYALIKEKRSAIHKALKRKKARFRKDPEATIRMAVQLYNQD</sequence>
<reference evidence="2" key="1">
    <citation type="submission" date="2016-10" db="EMBL/GenBank/DDBJ databases">
        <authorList>
            <person name="Varghese N."/>
            <person name="Submissions S."/>
        </authorList>
    </citation>
    <scope>NUCLEOTIDE SEQUENCE [LARGE SCALE GENOMIC DNA]</scope>
    <source>
        <strain evidence="2">DSM 25811 / CCM 8410 / LMG 26954 / E90</strain>
    </source>
</reference>
<evidence type="ECO:0000313" key="1">
    <source>
        <dbReference type="EMBL" id="SDC81535.1"/>
    </source>
</evidence>
<dbReference type="AlphaFoldDB" id="A0A1G6PQ89"/>
<organism evidence="1 2">
    <name type="scientific">Niabella drilacis (strain DSM 25811 / CCM 8410 / CCUG 62505 / LMG 26954 / E90)</name>
    <dbReference type="NCBI Taxonomy" id="1285928"/>
    <lineage>
        <taxon>Bacteria</taxon>
        <taxon>Pseudomonadati</taxon>
        <taxon>Bacteroidota</taxon>
        <taxon>Chitinophagia</taxon>
        <taxon>Chitinophagales</taxon>
        <taxon>Chitinophagaceae</taxon>
        <taxon>Niabella</taxon>
    </lineage>
</organism>
<gene>
    <name evidence="1" type="ORF">SAMN04487894_104100</name>
</gene>
<dbReference type="STRING" id="1285928.SAMN04487894_104100"/>
<keyword evidence="2" id="KW-1185">Reference proteome</keyword>
<accession>A0A1G6PQ89</accession>